<dbReference type="AlphaFoldDB" id="A0A2N8K906"/>
<keyword evidence="1" id="KW-0436">Ligase</keyword>
<reference evidence="1 2" key="1">
    <citation type="submission" date="2018-01" db="EMBL/GenBank/DDBJ databases">
        <title>The draft genome of an aniline degradation strain ANB-1.</title>
        <authorList>
            <person name="Zhang L."/>
            <person name="Jiang J."/>
        </authorList>
    </citation>
    <scope>NUCLEOTIDE SEQUENCE [LARGE SCALE GENOMIC DNA]</scope>
    <source>
        <strain evidence="1 2">ANB-1</strain>
    </source>
</reference>
<name>A0A2N8K906_9BURK</name>
<evidence type="ECO:0000313" key="2">
    <source>
        <dbReference type="Proteomes" id="UP000235994"/>
    </source>
</evidence>
<dbReference type="EMBL" id="POQS01000015">
    <property type="protein sequence ID" value="PND29925.1"/>
    <property type="molecule type" value="Genomic_DNA"/>
</dbReference>
<dbReference type="GO" id="GO:0004812">
    <property type="term" value="F:aminoacyl-tRNA ligase activity"/>
    <property type="evidence" value="ECO:0007669"/>
    <property type="project" value="UniProtKB-KW"/>
</dbReference>
<accession>A0A2N8K906</accession>
<keyword evidence="1" id="KW-0030">Aminoacyl-tRNA synthetase</keyword>
<organism evidence="1 2">
    <name type="scientific">Achromobacter pulmonis</name>
    <dbReference type="NCBI Taxonomy" id="1389932"/>
    <lineage>
        <taxon>Bacteria</taxon>
        <taxon>Pseudomonadati</taxon>
        <taxon>Pseudomonadota</taxon>
        <taxon>Betaproteobacteria</taxon>
        <taxon>Burkholderiales</taxon>
        <taxon>Alcaligenaceae</taxon>
        <taxon>Achromobacter</taxon>
    </lineage>
</organism>
<comment type="caution">
    <text evidence="1">The sequence shown here is derived from an EMBL/GenBank/DDBJ whole genome shotgun (WGS) entry which is preliminary data.</text>
</comment>
<evidence type="ECO:0000313" key="1">
    <source>
        <dbReference type="EMBL" id="PND29925.1"/>
    </source>
</evidence>
<protein>
    <submittedName>
        <fullName evidence="1">Isoleucyl-tRNA synthetase</fullName>
    </submittedName>
</protein>
<keyword evidence="2" id="KW-1185">Reference proteome</keyword>
<dbReference type="Proteomes" id="UP000235994">
    <property type="component" value="Unassembled WGS sequence"/>
</dbReference>
<sequence length="56" mass="6708">MWSCYLGYRARNRLRRLAADLDEHMLQDVGAPDWLVSEATVNRELARLRDANYLRW</sequence>
<gene>
    <name evidence="1" type="ORF">C1I89_32120</name>
</gene>
<proteinExistence type="predicted"/>